<evidence type="ECO:0000313" key="3">
    <source>
        <dbReference type="Proteomes" id="UP000317617"/>
    </source>
</evidence>
<sequence>MPHPDTTSDMPRKCAGNPLKRCLGKGALAIGVCMLACGGLVLHQSKAYGLLARIHHGLIICTPSTGLSMTATSAGLPHQNSPGMLRLELASQPDGRLVVIPGSNPLSEVLASSRRAHTLLMLDLNNTNPADVALLVRKARMRDRVVLVPSSKETTEVALQADPSMLVAIPVHSMREAYAAHRMAGQHPYAAYLSPNAAPDLFSLVHRDAEAVITENPITANFQPDEFLAEHPVDIVVTPQTGTLPQATLARDS</sequence>
<dbReference type="AlphaFoldDB" id="A0A4Y3TJ00"/>
<organism evidence="2 3">
    <name type="scientific">Acetobacter orleanensis</name>
    <dbReference type="NCBI Taxonomy" id="104099"/>
    <lineage>
        <taxon>Bacteria</taxon>
        <taxon>Pseudomonadati</taxon>
        <taxon>Pseudomonadota</taxon>
        <taxon>Alphaproteobacteria</taxon>
        <taxon>Acetobacterales</taxon>
        <taxon>Acetobacteraceae</taxon>
        <taxon>Acetobacter</taxon>
    </lineage>
</organism>
<evidence type="ECO:0000256" key="1">
    <source>
        <dbReference type="SAM" id="Phobius"/>
    </source>
</evidence>
<dbReference type="STRING" id="104099.AD949_12435"/>
<keyword evidence="3" id="KW-1185">Reference proteome</keyword>
<dbReference type="InterPro" id="IPR017946">
    <property type="entry name" value="PLC-like_Pdiesterase_TIM-brl"/>
</dbReference>
<comment type="caution">
    <text evidence="2">The sequence shown here is derived from an EMBL/GenBank/DDBJ whole genome shotgun (WGS) entry which is preliminary data.</text>
</comment>
<dbReference type="Proteomes" id="UP000317617">
    <property type="component" value="Unassembled WGS sequence"/>
</dbReference>
<dbReference type="GO" id="GO:0006629">
    <property type="term" value="P:lipid metabolic process"/>
    <property type="evidence" value="ECO:0007669"/>
    <property type="project" value="InterPro"/>
</dbReference>
<accession>A0A4Y3TJ00</accession>
<dbReference type="Gene3D" id="3.20.20.190">
    <property type="entry name" value="Phosphatidylinositol (PI) phosphodiesterase"/>
    <property type="match status" value="1"/>
</dbReference>
<protein>
    <submittedName>
        <fullName evidence="2">Uncharacterized protein</fullName>
    </submittedName>
</protein>
<feature type="transmembrane region" description="Helical" evidence="1">
    <location>
        <begin position="26"/>
        <end position="43"/>
    </location>
</feature>
<keyword evidence="1" id="KW-0472">Membrane</keyword>
<keyword evidence="1" id="KW-0812">Transmembrane</keyword>
<gene>
    <name evidence="2" type="ORF">AOR01nite_02250</name>
</gene>
<keyword evidence="1" id="KW-1133">Transmembrane helix</keyword>
<dbReference type="EMBL" id="BJMU01000001">
    <property type="protein sequence ID" value="GEB81748.1"/>
    <property type="molecule type" value="Genomic_DNA"/>
</dbReference>
<dbReference type="GO" id="GO:0008081">
    <property type="term" value="F:phosphoric diester hydrolase activity"/>
    <property type="evidence" value="ECO:0007669"/>
    <property type="project" value="InterPro"/>
</dbReference>
<dbReference type="RefSeq" id="WP_048834713.1">
    <property type="nucleotide sequence ID" value="NZ_BJMU01000001.1"/>
</dbReference>
<name>A0A4Y3TJ00_9PROT</name>
<proteinExistence type="predicted"/>
<evidence type="ECO:0000313" key="2">
    <source>
        <dbReference type="EMBL" id="GEB81748.1"/>
    </source>
</evidence>
<dbReference type="OrthoDB" id="7219645at2"/>
<reference evidence="2 3" key="1">
    <citation type="submission" date="2019-06" db="EMBL/GenBank/DDBJ databases">
        <title>Whole genome shotgun sequence of Acetobacter orleanensis NBRC 13752.</title>
        <authorList>
            <person name="Hosoyama A."/>
            <person name="Uohara A."/>
            <person name="Ohji S."/>
            <person name="Ichikawa N."/>
        </authorList>
    </citation>
    <scope>NUCLEOTIDE SEQUENCE [LARGE SCALE GENOMIC DNA]</scope>
    <source>
        <strain evidence="2 3">NBRC 13752</strain>
    </source>
</reference>